<dbReference type="SUPFAM" id="SSF55424">
    <property type="entry name" value="FAD/NAD-linked reductases, dimerisation (C-terminal) domain"/>
    <property type="match status" value="1"/>
</dbReference>
<dbReference type="Pfam" id="PF00070">
    <property type="entry name" value="Pyr_redox"/>
    <property type="match status" value="1"/>
</dbReference>
<organism evidence="2 3">
    <name type="scientific">[Actinomadura] parvosata subsp. kistnae</name>
    <dbReference type="NCBI Taxonomy" id="1909395"/>
    <lineage>
        <taxon>Bacteria</taxon>
        <taxon>Bacillati</taxon>
        <taxon>Actinomycetota</taxon>
        <taxon>Actinomycetes</taxon>
        <taxon>Streptosporangiales</taxon>
        <taxon>Streptosporangiaceae</taxon>
        <taxon>Nonomuraea</taxon>
    </lineage>
</organism>
<evidence type="ECO:0000259" key="1">
    <source>
        <dbReference type="Pfam" id="PF00070"/>
    </source>
</evidence>
<dbReference type="AlphaFoldDB" id="A0A1V0A103"/>
<feature type="domain" description="Pyridine nucleotide-disulphide oxidoreductase N-terminal" evidence="1">
    <location>
        <begin position="1"/>
        <end position="65"/>
    </location>
</feature>
<dbReference type="Gene3D" id="3.30.390.30">
    <property type="match status" value="1"/>
</dbReference>
<gene>
    <name evidence="2" type="ORF">BKM31_22475</name>
</gene>
<evidence type="ECO:0000313" key="3">
    <source>
        <dbReference type="Proteomes" id="UP000190797"/>
    </source>
</evidence>
<evidence type="ECO:0000313" key="2">
    <source>
        <dbReference type="EMBL" id="AQZ63857.1"/>
    </source>
</evidence>
<dbReference type="InterPro" id="IPR039648">
    <property type="entry name" value="DHPH_N"/>
</dbReference>
<dbReference type="STRING" id="1909395.BKM31_22475"/>
<dbReference type="PANTHER" id="PTHR43014">
    <property type="entry name" value="MERCURIC REDUCTASE"/>
    <property type="match status" value="1"/>
</dbReference>
<dbReference type="SUPFAM" id="SSF51905">
    <property type="entry name" value="FAD/NAD(P)-binding domain"/>
    <property type="match status" value="1"/>
</dbReference>
<dbReference type="InterPro" id="IPR036188">
    <property type="entry name" value="FAD/NAD-bd_sf"/>
</dbReference>
<dbReference type="Proteomes" id="UP000190797">
    <property type="component" value="Chromosome"/>
</dbReference>
<dbReference type="KEGG" id="noa:BKM31_22475"/>
<protein>
    <recommendedName>
        <fullName evidence="1">Pyridine nucleotide-disulphide oxidoreductase N-terminal domain-containing protein</fullName>
    </recommendedName>
</protein>
<keyword evidence="3" id="KW-1185">Reference proteome</keyword>
<dbReference type="EMBL" id="CP017717">
    <property type="protein sequence ID" value="AQZ63857.1"/>
    <property type="molecule type" value="Genomic_DNA"/>
</dbReference>
<name>A0A1V0A103_9ACTN</name>
<reference evidence="3" key="1">
    <citation type="journal article" date="2017" name="Med. Chem. Commun.">
        <title>Nonomuraea sp. ATCC 55076 harbours the largest actinomycete chromosome to date and the kistamicin biosynthetic gene cluster.</title>
        <authorList>
            <person name="Nazari B."/>
            <person name="Forneris C.C."/>
            <person name="Gibson M.I."/>
            <person name="Moon K."/>
            <person name="Schramma K.R."/>
            <person name="Seyedsayamdost M.R."/>
        </authorList>
    </citation>
    <scope>NUCLEOTIDE SEQUENCE [LARGE SCALE GENOMIC DNA]</scope>
    <source>
        <strain evidence="3">ATCC 55076</strain>
    </source>
</reference>
<sequence>MEFASMHAAFGAKVTLIQRGEQLLPGEDPDIAAEVRALLTDAGVRVVTGATVERVEDAGAGGAVVTYRTGSGHTAITYVSLDDYRIVLDQLTGSGTRSVSDRRYVPHVVFTTPPPARVGMTEAEARATGRPLRIAVRRVAEMAAVPRAKIVGDG</sequence>
<dbReference type="Gene3D" id="3.50.50.60">
    <property type="entry name" value="FAD/NAD(P)-binding domain"/>
    <property type="match status" value="1"/>
</dbReference>
<proteinExistence type="predicted"/>
<accession>A0A1V0A103</accession>
<dbReference type="InterPro" id="IPR016156">
    <property type="entry name" value="FAD/NAD-linked_Rdtase_dimer_sf"/>
</dbReference>